<dbReference type="EMBL" id="MBAD02002661">
    <property type="protein sequence ID" value="RLN45626.1"/>
    <property type="molecule type" value="Genomic_DNA"/>
</dbReference>
<dbReference type="PANTHER" id="PTHR46373">
    <property type="entry name" value="PROTEIN RKD4"/>
    <property type="match status" value="1"/>
</dbReference>
<name>A0A3F2RSK5_9STRA</name>
<dbReference type="GO" id="GO:0003700">
    <property type="term" value="F:DNA-binding transcription factor activity"/>
    <property type="evidence" value="ECO:0007669"/>
    <property type="project" value="InterPro"/>
</dbReference>
<evidence type="ECO:0000313" key="10">
    <source>
        <dbReference type="EMBL" id="RLN62392.1"/>
    </source>
</evidence>
<organism evidence="10 11">
    <name type="scientific">Phytophthora kernoviae</name>
    <dbReference type="NCBI Taxonomy" id="325452"/>
    <lineage>
        <taxon>Eukaryota</taxon>
        <taxon>Sar</taxon>
        <taxon>Stramenopiles</taxon>
        <taxon>Oomycota</taxon>
        <taxon>Peronosporomycetes</taxon>
        <taxon>Peronosporales</taxon>
        <taxon>Peronosporaceae</taxon>
        <taxon>Phytophthora</taxon>
    </lineage>
</organism>
<keyword evidence="4" id="KW-0238">DNA-binding</keyword>
<dbReference type="InterPro" id="IPR044607">
    <property type="entry name" value="RKD-like"/>
</dbReference>
<accession>A0A3F2RSK5</accession>
<evidence type="ECO:0000313" key="11">
    <source>
        <dbReference type="Proteomes" id="UP000277300"/>
    </source>
</evidence>
<evidence type="ECO:0000256" key="5">
    <source>
        <dbReference type="ARBA" id="ARBA00023163"/>
    </source>
</evidence>
<keyword evidence="5" id="KW-0804">Transcription</keyword>
<proteinExistence type="predicted"/>
<sequence length="344" mass="38282">MHVAADTLPQPFQSLLPAVNTLRRESHSPAVRCAFWSESDVCPPYQSLTVRMSTFHVIRLPHLSVSESMLHPQQYRCQGFGGMPHAANYSPSSSINPAQERMALPALNVLPSRVYAPSSYSESMKPLSAISLVESPATTISRSDVQQPAQSPSKKRVRALPNASKSITLDMLRPHFEKPLAEVAAIFGICMTLMKKICRKNGVPRWPHRQIRGLRKSIWSIEKALRCCESEAQRRSYNDHLQKQRAKLLTILKGPASPSSKAAFEQVLSEPCFPMGEVATPTGSEKAQVDQRPTICFSDVSRYQMPAYSQLSPSMGKLPSIASLLMKKNEEQLSVVGKNYNFQF</sequence>
<dbReference type="InterPro" id="IPR003035">
    <property type="entry name" value="RWP-RK_dom"/>
</dbReference>
<keyword evidence="6" id="KW-0539">Nucleus</keyword>
<dbReference type="AlphaFoldDB" id="A0A3F2RSK5"/>
<evidence type="ECO:0000256" key="6">
    <source>
        <dbReference type="ARBA" id="ARBA00023242"/>
    </source>
</evidence>
<keyword evidence="2" id="KW-0805">Transcription regulation</keyword>
<feature type="region of interest" description="Disordered" evidence="7">
    <location>
        <begin position="140"/>
        <end position="159"/>
    </location>
</feature>
<gene>
    <name evidence="9" type="ORF">BBJ29_001798</name>
    <name evidence="10" type="ORF">BBP00_00004783</name>
</gene>
<protein>
    <recommendedName>
        <fullName evidence="8">RWP-RK domain-containing protein</fullName>
    </recommendedName>
</protein>
<dbReference type="Proteomes" id="UP000284657">
    <property type="component" value="Unassembled WGS sequence"/>
</dbReference>
<feature type="compositionally biased region" description="Polar residues" evidence="7">
    <location>
        <begin position="140"/>
        <end position="152"/>
    </location>
</feature>
<dbReference type="GO" id="GO:0003677">
    <property type="term" value="F:DNA binding"/>
    <property type="evidence" value="ECO:0007669"/>
    <property type="project" value="UniProtKB-KW"/>
</dbReference>
<dbReference type="PANTHER" id="PTHR46373:SF2">
    <property type="entry name" value="RWP-RK DOMAIN-CONTAINING PROTEIN"/>
    <property type="match status" value="1"/>
</dbReference>
<keyword evidence="3" id="KW-0175">Coiled coil</keyword>
<evidence type="ECO:0000256" key="2">
    <source>
        <dbReference type="ARBA" id="ARBA00023015"/>
    </source>
</evidence>
<comment type="caution">
    <text evidence="10">The sequence shown here is derived from an EMBL/GenBank/DDBJ whole genome shotgun (WGS) entry which is preliminary data.</text>
</comment>
<dbReference type="PROSITE" id="PS51519">
    <property type="entry name" value="RWP_RK"/>
    <property type="match status" value="1"/>
</dbReference>
<reference evidence="11 12" key="1">
    <citation type="submission" date="2018-07" db="EMBL/GenBank/DDBJ databases">
        <title>Genome sequencing of oomycete isolates from Chile give support for New Zealand origin for Phytophthora kernoviae and make available the first Nothophytophthora sp. genome.</title>
        <authorList>
            <person name="Studholme D.J."/>
            <person name="Sanfuentes E."/>
            <person name="Panda P."/>
            <person name="Hill R."/>
            <person name="Sambles C."/>
            <person name="Grant M."/>
            <person name="Williams N.M."/>
            <person name="Mcdougal R.L."/>
        </authorList>
    </citation>
    <scope>NUCLEOTIDE SEQUENCE [LARGE SCALE GENOMIC DNA]</scope>
    <source>
        <strain evidence="10">Chile6</strain>
        <strain evidence="9">Chile7</strain>
    </source>
</reference>
<dbReference type="OrthoDB" id="6270329at2759"/>
<evidence type="ECO:0000256" key="4">
    <source>
        <dbReference type="ARBA" id="ARBA00023125"/>
    </source>
</evidence>
<evidence type="ECO:0000256" key="7">
    <source>
        <dbReference type="SAM" id="MobiDB-lite"/>
    </source>
</evidence>
<feature type="domain" description="RWP-RK" evidence="8">
    <location>
        <begin position="149"/>
        <end position="234"/>
    </location>
</feature>
<dbReference type="Proteomes" id="UP000277300">
    <property type="component" value="Unassembled WGS sequence"/>
</dbReference>
<evidence type="ECO:0000256" key="1">
    <source>
        <dbReference type="ARBA" id="ARBA00004049"/>
    </source>
</evidence>
<evidence type="ECO:0000256" key="3">
    <source>
        <dbReference type="ARBA" id="ARBA00023054"/>
    </source>
</evidence>
<evidence type="ECO:0000259" key="8">
    <source>
        <dbReference type="PROSITE" id="PS51519"/>
    </source>
</evidence>
<evidence type="ECO:0000313" key="9">
    <source>
        <dbReference type="EMBL" id="RLN45626.1"/>
    </source>
</evidence>
<comment type="function">
    <text evidence="1">Putative transcription factor.</text>
</comment>
<dbReference type="Pfam" id="PF02042">
    <property type="entry name" value="RWP-RK"/>
    <property type="match status" value="1"/>
</dbReference>
<evidence type="ECO:0000313" key="12">
    <source>
        <dbReference type="Proteomes" id="UP000284657"/>
    </source>
</evidence>
<dbReference type="EMBL" id="MBDO02000123">
    <property type="protein sequence ID" value="RLN62392.1"/>
    <property type="molecule type" value="Genomic_DNA"/>
</dbReference>